<dbReference type="PANTHER" id="PTHR35526:SF3">
    <property type="entry name" value="ANTI-SIGMA-F FACTOR RSBW"/>
    <property type="match status" value="1"/>
</dbReference>
<evidence type="ECO:0000313" key="2">
    <source>
        <dbReference type="Proteomes" id="UP001597097"/>
    </source>
</evidence>
<evidence type="ECO:0000313" key="1">
    <source>
        <dbReference type="EMBL" id="MFD1538002.1"/>
    </source>
</evidence>
<keyword evidence="1" id="KW-0547">Nucleotide-binding</keyword>
<gene>
    <name evidence="1" type="ORF">ACFSJ0_13190</name>
</gene>
<dbReference type="InterPro" id="IPR050267">
    <property type="entry name" value="Anti-sigma-factor_SerPK"/>
</dbReference>
<accession>A0ABW4G5J2</accession>
<dbReference type="PANTHER" id="PTHR35526">
    <property type="entry name" value="ANTI-SIGMA-F FACTOR RSBW-RELATED"/>
    <property type="match status" value="1"/>
</dbReference>
<dbReference type="RefSeq" id="WP_219531077.1">
    <property type="nucleotide sequence ID" value="NZ_JAHKRM010000010.1"/>
</dbReference>
<dbReference type="EMBL" id="JBHUCM010000012">
    <property type="protein sequence ID" value="MFD1538002.1"/>
    <property type="molecule type" value="Genomic_DNA"/>
</dbReference>
<proteinExistence type="predicted"/>
<keyword evidence="2" id="KW-1185">Reference proteome</keyword>
<dbReference type="GO" id="GO:0005524">
    <property type="term" value="F:ATP binding"/>
    <property type="evidence" value="ECO:0007669"/>
    <property type="project" value="UniProtKB-KW"/>
</dbReference>
<dbReference type="CDD" id="cd16936">
    <property type="entry name" value="HATPase_RsbW-like"/>
    <property type="match status" value="1"/>
</dbReference>
<dbReference type="Proteomes" id="UP001597097">
    <property type="component" value="Unassembled WGS sequence"/>
</dbReference>
<comment type="caution">
    <text evidence="1">The sequence shown here is derived from an EMBL/GenBank/DDBJ whole genome shotgun (WGS) entry which is preliminary data.</text>
</comment>
<sequence length="147" mass="16136">MNLRNLIAATSARLKALVGHVEEPLHAPDSDMATWPLPAGRSCVRRARRLTRVQLTDWHVSHHSKSAELLVSALITKAFQQGTGPIRLTLWSMDGTLRCEVEDADPSLPGTREGQWLDLIDQLACCWGITPTAAGKAVWFELSEGAL</sequence>
<protein>
    <submittedName>
        <fullName evidence="1">ATP-binding protein</fullName>
    </submittedName>
</protein>
<name>A0ABW4G5J2_9ACTN</name>
<keyword evidence="1" id="KW-0067">ATP-binding</keyword>
<reference evidence="2" key="1">
    <citation type="journal article" date="2019" name="Int. J. Syst. Evol. Microbiol.">
        <title>The Global Catalogue of Microorganisms (GCM) 10K type strain sequencing project: providing services to taxonomists for standard genome sequencing and annotation.</title>
        <authorList>
            <consortium name="The Broad Institute Genomics Platform"/>
            <consortium name="The Broad Institute Genome Sequencing Center for Infectious Disease"/>
            <person name="Wu L."/>
            <person name="Ma J."/>
        </authorList>
    </citation>
    <scope>NUCLEOTIDE SEQUENCE [LARGE SCALE GENOMIC DNA]</scope>
    <source>
        <strain evidence="2">CGMCC 1.15399</strain>
    </source>
</reference>
<organism evidence="1 2">
    <name type="scientific">Nonomuraea guangzhouensis</name>
    <dbReference type="NCBI Taxonomy" id="1291555"/>
    <lineage>
        <taxon>Bacteria</taxon>
        <taxon>Bacillati</taxon>
        <taxon>Actinomycetota</taxon>
        <taxon>Actinomycetes</taxon>
        <taxon>Streptosporangiales</taxon>
        <taxon>Streptosporangiaceae</taxon>
        <taxon>Nonomuraea</taxon>
    </lineage>
</organism>